<evidence type="ECO:0000313" key="3">
    <source>
        <dbReference type="Proteomes" id="UP000092482"/>
    </source>
</evidence>
<dbReference type="KEGG" id="serj:SGUI_2595"/>
<accession>A0A1B1NF03</accession>
<keyword evidence="1" id="KW-0812">Transmembrane</keyword>
<feature type="transmembrane region" description="Helical" evidence="1">
    <location>
        <begin position="40"/>
        <end position="57"/>
    </location>
</feature>
<feature type="transmembrane region" description="Helical" evidence="1">
    <location>
        <begin position="16"/>
        <end position="34"/>
    </location>
</feature>
<keyword evidence="1" id="KW-0472">Membrane</keyword>
<proteinExistence type="predicted"/>
<feature type="transmembrane region" description="Helical" evidence="1">
    <location>
        <begin position="150"/>
        <end position="172"/>
    </location>
</feature>
<dbReference type="STRING" id="1758689.SGUI_2595"/>
<evidence type="ECO:0000313" key="2">
    <source>
        <dbReference type="EMBL" id="ANS79991.1"/>
    </source>
</evidence>
<feature type="transmembrane region" description="Helical" evidence="1">
    <location>
        <begin position="237"/>
        <end position="259"/>
    </location>
</feature>
<reference evidence="2 3" key="1">
    <citation type="submission" date="2016-03" db="EMBL/GenBank/DDBJ databases">
        <title>Shallow-sea hydrothermal system.</title>
        <authorList>
            <person name="Tang K."/>
        </authorList>
    </citation>
    <scope>NUCLEOTIDE SEQUENCE [LARGE SCALE GENOMIC DNA]</scope>
    <source>
        <strain evidence="2 3">JLT9</strain>
    </source>
</reference>
<protein>
    <submittedName>
        <fullName evidence="2">Uncharacterized protein</fullName>
    </submittedName>
</protein>
<dbReference type="AlphaFoldDB" id="A0A1B1NF03"/>
<organism evidence="2 3">
    <name type="scientific">Serinicoccus hydrothermalis</name>
    <dbReference type="NCBI Taxonomy" id="1758689"/>
    <lineage>
        <taxon>Bacteria</taxon>
        <taxon>Bacillati</taxon>
        <taxon>Actinomycetota</taxon>
        <taxon>Actinomycetes</taxon>
        <taxon>Micrococcales</taxon>
        <taxon>Ornithinimicrobiaceae</taxon>
        <taxon>Serinicoccus</taxon>
    </lineage>
</organism>
<dbReference type="EMBL" id="CP014989">
    <property type="protein sequence ID" value="ANS79991.1"/>
    <property type="molecule type" value="Genomic_DNA"/>
</dbReference>
<sequence length="265" mass="26314">MPTSGERPADRPTRGLVGSLVLVVVSVSGLLALAAVAAPWLLAVGLAACTVVIAWGWSGTFGLPSPRGTVGVLLVGGLALVTSVGVREEEPWLGWAPAALALAMIAAFVHQLLRVDGRPRVVQSISSVVLGLALVGCGILMVPASHTAEGIALLLGALGAAGASSLSDLLGLWAPLRGWAMALAMLAGGAAALAVALALHASPTTWLVVGVAAGALSHALRSVLVGLPPLAHARPRLVAGVVSVLVVGVVPYLVGLAFVPSAFPG</sequence>
<feature type="transmembrane region" description="Helical" evidence="1">
    <location>
        <begin position="179"/>
        <end position="199"/>
    </location>
</feature>
<dbReference type="Proteomes" id="UP000092482">
    <property type="component" value="Chromosome"/>
</dbReference>
<feature type="transmembrane region" description="Helical" evidence="1">
    <location>
        <begin position="69"/>
        <end position="86"/>
    </location>
</feature>
<feature type="transmembrane region" description="Helical" evidence="1">
    <location>
        <begin position="205"/>
        <end position="225"/>
    </location>
</feature>
<gene>
    <name evidence="2" type="ORF">SGUI_2595</name>
</gene>
<evidence type="ECO:0000256" key="1">
    <source>
        <dbReference type="SAM" id="Phobius"/>
    </source>
</evidence>
<keyword evidence="3" id="KW-1185">Reference proteome</keyword>
<name>A0A1B1NF03_9MICO</name>
<feature type="transmembrane region" description="Helical" evidence="1">
    <location>
        <begin position="92"/>
        <end position="113"/>
    </location>
</feature>
<keyword evidence="1" id="KW-1133">Transmembrane helix</keyword>
<feature type="transmembrane region" description="Helical" evidence="1">
    <location>
        <begin position="125"/>
        <end position="144"/>
    </location>
</feature>